<dbReference type="WormBase" id="F26G1.10">
    <property type="protein sequence ID" value="CE39355"/>
    <property type="gene ID" value="WBGene00044663"/>
</dbReference>
<organism evidence="2 3">
    <name type="scientific">Caenorhabditis elegans</name>
    <dbReference type="NCBI Taxonomy" id="6239"/>
    <lineage>
        <taxon>Eukaryota</taxon>
        <taxon>Metazoa</taxon>
        <taxon>Ecdysozoa</taxon>
        <taxon>Nematoda</taxon>
        <taxon>Chromadorea</taxon>
        <taxon>Rhabditida</taxon>
        <taxon>Rhabditina</taxon>
        <taxon>Rhabditomorpha</taxon>
        <taxon>Rhabditoidea</taxon>
        <taxon>Rhabditidae</taxon>
        <taxon>Peloderinae</taxon>
        <taxon>Caenorhabditis</taxon>
    </lineage>
</organism>
<gene>
    <name evidence="2" type="ORF">CELE_F26G1.10</name>
    <name evidence="2 4" type="ORF">F26G1.10</name>
</gene>
<evidence type="ECO:0000313" key="4">
    <source>
        <dbReference type="WormBase" id="F26G1.10"/>
    </source>
</evidence>
<name>Q2V4U2_CAEEL</name>
<reference evidence="2 3" key="1">
    <citation type="journal article" date="1998" name="Science">
        <title>Genome sequence of the nematode C. elegans: a platform for investigating biology.</title>
        <authorList>
            <consortium name="The C. elegans sequencing consortium"/>
            <person name="Sulson J.E."/>
            <person name="Waterston R."/>
        </authorList>
    </citation>
    <scope>NUCLEOTIDE SEQUENCE [LARGE SCALE GENOMIC DNA]</scope>
    <source>
        <strain evidence="2 3">Bristol N2</strain>
    </source>
</reference>
<dbReference type="Bgee" id="WBGene00044663">
    <property type="expression patterns" value="Expressed in larva and 2 other cell types or tissues"/>
</dbReference>
<dbReference type="AGR" id="WB:WBGene00044663"/>
<dbReference type="Gene3D" id="2.60.40.3330">
    <property type="match status" value="1"/>
</dbReference>
<protein>
    <submittedName>
        <fullName evidence="2">TransThyretin-Related family domain</fullName>
    </submittedName>
</protein>
<dbReference type="CTD" id="4363031"/>
<evidence type="ECO:0000313" key="3">
    <source>
        <dbReference type="Proteomes" id="UP000001940"/>
    </source>
</evidence>
<dbReference type="EMBL" id="BX284602">
    <property type="protein sequence ID" value="CCD65852.1"/>
    <property type="molecule type" value="Genomic_DNA"/>
</dbReference>
<dbReference type="KEGG" id="cel:CELE_F26G1.10"/>
<dbReference type="UCSC" id="F26G1.10">
    <property type="organism name" value="c. elegans"/>
</dbReference>
<dbReference type="GeneID" id="4363031"/>
<dbReference type="PhylomeDB" id="Q2V4U2"/>
<dbReference type="RefSeq" id="NP_001040767.1">
    <property type="nucleotide sequence ID" value="NM_001047302.1"/>
</dbReference>
<dbReference type="AlphaFoldDB" id="Q2V4U2"/>
<evidence type="ECO:0000313" key="2">
    <source>
        <dbReference type="EMBL" id="CCD65852.1"/>
    </source>
</evidence>
<dbReference type="InterPro" id="IPR038479">
    <property type="entry name" value="Transthyretin-like_sf"/>
</dbReference>
<sequence>MNTFLLLFTLLLVIPKSAFSYNESNFKIEGILRCKGTPTRGTILMVDDNLDHWDHLLDEVEVSDDGVFVLYGWLPDECLHVKLFVEHGCTIERNDEESRTTRDIYSEYSIASKHLETHNHDWTFSFELVYMVAERSWPKFSIYRYWLHVKQT</sequence>
<dbReference type="Proteomes" id="UP000001940">
    <property type="component" value="Chromosome II"/>
</dbReference>
<evidence type="ECO:0000256" key="1">
    <source>
        <dbReference type="SAM" id="SignalP"/>
    </source>
</evidence>
<keyword evidence="3" id="KW-1185">Reference proteome</keyword>
<accession>Q2V4U2</accession>
<dbReference type="InParanoid" id="Q2V4U2"/>
<keyword evidence="1" id="KW-0732">Signal</keyword>
<proteinExistence type="predicted"/>
<feature type="chain" id="PRO_5004217665" evidence="1">
    <location>
        <begin position="21"/>
        <end position="152"/>
    </location>
</feature>
<feature type="signal peptide" evidence="1">
    <location>
        <begin position="1"/>
        <end position="20"/>
    </location>
</feature>
<dbReference type="HOGENOM" id="CLU_116889_0_0_1"/>
<dbReference type="SMR" id="Q2V4U2"/>
<dbReference type="PaxDb" id="6239-F26G1.10"/>